<name>A0A4V2V064_9FIRM</name>
<evidence type="ECO:0000256" key="2">
    <source>
        <dbReference type="SAM" id="Phobius"/>
    </source>
</evidence>
<protein>
    <submittedName>
        <fullName evidence="3">Uncharacterized protein</fullName>
    </submittedName>
</protein>
<accession>A0A4V2V064</accession>
<evidence type="ECO:0000313" key="3">
    <source>
        <dbReference type="EMBL" id="TCT14278.1"/>
    </source>
</evidence>
<feature type="transmembrane region" description="Helical" evidence="2">
    <location>
        <begin position="167"/>
        <end position="190"/>
    </location>
</feature>
<keyword evidence="2" id="KW-1133">Transmembrane helix</keyword>
<dbReference type="RefSeq" id="WP_132252540.1">
    <property type="nucleotide sequence ID" value="NZ_SMAL01000006.1"/>
</dbReference>
<dbReference type="Proteomes" id="UP000294902">
    <property type="component" value="Unassembled WGS sequence"/>
</dbReference>
<keyword evidence="1" id="KW-0175">Coiled coil</keyword>
<reference evidence="3 4" key="1">
    <citation type="submission" date="2019-03" db="EMBL/GenBank/DDBJ databases">
        <title>Genomic Encyclopedia of Type Strains, Phase IV (KMG-IV): sequencing the most valuable type-strain genomes for metagenomic binning, comparative biology and taxonomic classification.</title>
        <authorList>
            <person name="Goeker M."/>
        </authorList>
    </citation>
    <scope>NUCLEOTIDE SEQUENCE [LARGE SCALE GENOMIC DNA]</scope>
    <source>
        <strain evidence="3 4">DSM 24629</strain>
    </source>
</reference>
<gene>
    <name evidence="3" type="ORF">EDC18_10674</name>
</gene>
<keyword evidence="2" id="KW-0812">Transmembrane</keyword>
<dbReference type="OrthoDB" id="9772748at2"/>
<organism evidence="3 4">
    <name type="scientific">Natranaerovirga pectinivora</name>
    <dbReference type="NCBI Taxonomy" id="682400"/>
    <lineage>
        <taxon>Bacteria</taxon>
        <taxon>Bacillati</taxon>
        <taxon>Bacillota</taxon>
        <taxon>Clostridia</taxon>
        <taxon>Lachnospirales</taxon>
        <taxon>Natranaerovirgaceae</taxon>
        <taxon>Natranaerovirga</taxon>
    </lineage>
</organism>
<proteinExistence type="predicted"/>
<sequence length="385" mass="45729">MTKLLDAIKKFFQKLFNKSQIEEVTFDIDDENDRKRYIEAICDDISLAHKQIRIIKPELDEVQSILSDYQKLEKLPDNIKETLIGDVVELIKFREARETYKISLNIDPRLAHLEIYEDHMEEVLLKMNELEARQSLIKRDLEHLEGEKSELNYQRNKINKSRQMVKITSISFFCLFSLFLVIFTMLSSVYNKDVTIGSIGLLIISLIYVLFIYHFKRKSVLRLSKNDKLLKKALEYIKRVQIKYVNNTNLLEYEYKKYKVNTCNELRYLWDQYKKQKEEQEVYRQATNNLDILEDEILGKLKGIYIENHIKILTEIDLLVDESKKEEYMSNMTSLHTKLKEQMNFNKGILETSGNKLKILTKHNGVVQSEVEAILERKKEEHNIL</sequence>
<dbReference type="EMBL" id="SMAL01000006">
    <property type="protein sequence ID" value="TCT14278.1"/>
    <property type="molecule type" value="Genomic_DNA"/>
</dbReference>
<keyword evidence="4" id="KW-1185">Reference proteome</keyword>
<feature type="coiled-coil region" evidence="1">
    <location>
        <begin position="113"/>
        <end position="161"/>
    </location>
</feature>
<evidence type="ECO:0000256" key="1">
    <source>
        <dbReference type="SAM" id="Coils"/>
    </source>
</evidence>
<comment type="caution">
    <text evidence="3">The sequence shown here is derived from an EMBL/GenBank/DDBJ whole genome shotgun (WGS) entry which is preliminary data.</text>
</comment>
<dbReference type="AlphaFoldDB" id="A0A4V2V064"/>
<evidence type="ECO:0000313" key="4">
    <source>
        <dbReference type="Proteomes" id="UP000294902"/>
    </source>
</evidence>
<feature type="transmembrane region" description="Helical" evidence="2">
    <location>
        <begin position="196"/>
        <end position="215"/>
    </location>
</feature>
<keyword evidence="2" id="KW-0472">Membrane</keyword>